<keyword evidence="2" id="KW-1185">Reference proteome</keyword>
<protein>
    <submittedName>
        <fullName evidence="1">Uncharacterized protein</fullName>
    </submittedName>
</protein>
<accession>A0A919RFI3</accession>
<dbReference type="AlphaFoldDB" id="A0A919RFI3"/>
<name>A0A919RFI3_9ACTN</name>
<evidence type="ECO:0000313" key="1">
    <source>
        <dbReference type="EMBL" id="GII92693.1"/>
    </source>
</evidence>
<comment type="caution">
    <text evidence="1">The sequence shown here is derived from an EMBL/GenBank/DDBJ whole genome shotgun (WGS) entry which is preliminary data.</text>
</comment>
<dbReference type="EMBL" id="BOOW01000018">
    <property type="protein sequence ID" value="GII92693.1"/>
    <property type="molecule type" value="Genomic_DNA"/>
</dbReference>
<sequence length="71" mass="7480">MLEPVRGEEGLGRVQDGPPVAHGVGTLASLLTHRFPVPGAFPSPAPFRAACPLACPLVWTIGLSVRILREP</sequence>
<organism evidence="1 2">
    <name type="scientific">Sinosporangium siamense</name>
    <dbReference type="NCBI Taxonomy" id="1367973"/>
    <lineage>
        <taxon>Bacteria</taxon>
        <taxon>Bacillati</taxon>
        <taxon>Actinomycetota</taxon>
        <taxon>Actinomycetes</taxon>
        <taxon>Streptosporangiales</taxon>
        <taxon>Streptosporangiaceae</taxon>
        <taxon>Sinosporangium</taxon>
    </lineage>
</organism>
<evidence type="ECO:0000313" key="2">
    <source>
        <dbReference type="Proteomes" id="UP000606172"/>
    </source>
</evidence>
<proteinExistence type="predicted"/>
<dbReference type="Proteomes" id="UP000606172">
    <property type="component" value="Unassembled WGS sequence"/>
</dbReference>
<reference evidence="1" key="1">
    <citation type="submission" date="2021-01" db="EMBL/GenBank/DDBJ databases">
        <title>Whole genome shotgun sequence of Sinosporangium siamense NBRC 109515.</title>
        <authorList>
            <person name="Komaki H."/>
            <person name="Tamura T."/>
        </authorList>
    </citation>
    <scope>NUCLEOTIDE SEQUENCE</scope>
    <source>
        <strain evidence="1">NBRC 109515</strain>
    </source>
</reference>
<gene>
    <name evidence="1" type="ORF">Ssi02_29240</name>
</gene>